<dbReference type="InterPro" id="IPR036271">
    <property type="entry name" value="Tet_transcr_reg_TetR-rel_C_sf"/>
</dbReference>
<dbReference type="InterPro" id="IPR050109">
    <property type="entry name" value="HTH-type_TetR-like_transc_reg"/>
</dbReference>
<feature type="DNA-binding region" description="H-T-H motif" evidence="2">
    <location>
        <begin position="42"/>
        <end position="61"/>
    </location>
</feature>
<dbReference type="PRINTS" id="PR00455">
    <property type="entry name" value="HTHTETR"/>
</dbReference>
<name>A0ABX0IJB1_9ACTN</name>
<sequence>MSQKEAPVSDHDAFEKLPAERQERVIAAGVEAFGRNGYQHARTQDIAARCGISKGLLFFYFRNKCDFYFYLLDTVREKMVESIIGEEYWQIDDYFDVMLYCADARMDVFDRYPYLIEFSIRAFYSEHRDVSTVAGRWMYNQVDELLERYFHHVHADRFRDEVSMRDATDLLIWLGDGYMHQQRSLGRAIRLDEMMVQFRGWCSMVKQWAYKPEFL</sequence>
<reference evidence="4 5" key="1">
    <citation type="submission" date="2019-11" db="EMBL/GenBank/DDBJ databases">
        <title>Eggerthellaceae novel genus isolated from the rectal contents of marmort.</title>
        <authorList>
            <person name="Zhang G."/>
        </authorList>
    </citation>
    <scope>NUCLEOTIDE SEQUENCE [LARGE SCALE GENOMIC DNA]</scope>
    <source>
        <strain evidence="5">zg-886</strain>
    </source>
</reference>
<dbReference type="Pfam" id="PF00440">
    <property type="entry name" value="TetR_N"/>
    <property type="match status" value="1"/>
</dbReference>
<keyword evidence="5" id="KW-1185">Reference proteome</keyword>
<dbReference type="SUPFAM" id="SSF46689">
    <property type="entry name" value="Homeodomain-like"/>
    <property type="match status" value="1"/>
</dbReference>
<evidence type="ECO:0000313" key="5">
    <source>
        <dbReference type="Proteomes" id="UP000636394"/>
    </source>
</evidence>
<dbReference type="InterPro" id="IPR009057">
    <property type="entry name" value="Homeodomain-like_sf"/>
</dbReference>
<dbReference type="Gene3D" id="1.10.357.10">
    <property type="entry name" value="Tetracycline Repressor, domain 2"/>
    <property type="match status" value="1"/>
</dbReference>
<evidence type="ECO:0000259" key="3">
    <source>
        <dbReference type="PROSITE" id="PS50977"/>
    </source>
</evidence>
<dbReference type="SUPFAM" id="SSF48498">
    <property type="entry name" value="Tetracyclin repressor-like, C-terminal domain"/>
    <property type="match status" value="1"/>
</dbReference>
<dbReference type="EMBL" id="WPCR01000014">
    <property type="protein sequence ID" value="NHM14932.1"/>
    <property type="molecule type" value="Genomic_DNA"/>
</dbReference>
<evidence type="ECO:0000256" key="2">
    <source>
        <dbReference type="PROSITE-ProRule" id="PRU00335"/>
    </source>
</evidence>
<evidence type="ECO:0000256" key="1">
    <source>
        <dbReference type="ARBA" id="ARBA00023125"/>
    </source>
</evidence>
<accession>A0ABX0IJB1</accession>
<evidence type="ECO:0000313" key="4">
    <source>
        <dbReference type="EMBL" id="NHM14932.1"/>
    </source>
</evidence>
<organism evidence="4 5">
    <name type="scientific">Xiamenia xianingshaonis</name>
    <dbReference type="NCBI Taxonomy" id="2682776"/>
    <lineage>
        <taxon>Bacteria</taxon>
        <taxon>Bacillati</taxon>
        <taxon>Actinomycetota</taxon>
        <taxon>Coriobacteriia</taxon>
        <taxon>Eggerthellales</taxon>
        <taxon>Eggerthellaceae</taxon>
        <taxon>Xiamenia</taxon>
    </lineage>
</organism>
<gene>
    <name evidence="4" type="ORF">GMI68_09235</name>
</gene>
<comment type="caution">
    <text evidence="4">The sequence shown here is derived from an EMBL/GenBank/DDBJ whole genome shotgun (WGS) entry which is preliminary data.</text>
</comment>
<dbReference type="PROSITE" id="PS50977">
    <property type="entry name" value="HTH_TETR_2"/>
    <property type="match status" value="1"/>
</dbReference>
<dbReference type="Proteomes" id="UP000636394">
    <property type="component" value="Unassembled WGS sequence"/>
</dbReference>
<feature type="domain" description="HTH tetR-type" evidence="3">
    <location>
        <begin position="19"/>
        <end position="79"/>
    </location>
</feature>
<proteinExistence type="predicted"/>
<protein>
    <submittedName>
        <fullName evidence="4">TetR family transcriptional regulator</fullName>
    </submittedName>
</protein>
<keyword evidence="1 2" id="KW-0238">DNA-binding</keyword>
<dbReference type="InterPro" id="IPR001647">
    <property type="entry name" value="HTH_TetR"/>
</dbReference>
<dbReference type="PANTHER" id="PTHR30055">
    <property type="entry name" value="HTH-TYPE TRANSCRIPTIONAL REGULATOR RUTR"/>
    <property type="match status" value="1"/>
</dbReference>
<dbReference type="PANTHER" id="PTHR30055:SF226">
    <property type="entry name" value="HTH-TYPE TRANSCRIPTIONAL REGULATOR PKSA"/>
    <property type="match status" value="1"/>
</dbReference>